<evidence type="ECO:0000256" key="1">
    <source>
        <dbReference type="SAM" id="Phobius"/>
    </source>
</evidence>
<protein>
    <submittedName>
        <fullName evidence="2">Uncharacterized protein</fullName>
    </submittedName>
</protein>
<feature type="transmembrane region" description="Helical" evidence="1">
    <location>
        <begin position="20"/>
        <end position="39"/>
    </location>
</feature>
<evidence type="ECO:0000313" key="3">
    <source>
        <dbReference type="Proteomes" id="UP001342826"/>
    </source>
</evidence>
<accession>A0ABU6NTB6</accession>
<proteinExistence type="predicted"/>
<dbReference type="Proteomes" id="UP001342826">
    <property type="component" value="Unassembled WGS sequence"/>
</dbReference>
<keyword evidence="1" id="KW-0472">Membrane</keyword>
<dbReference type="RefSeq" id="WP_328014868.1">
    <property type="nucleotide sequence ID" value="NZ_JARTFS010000002.1"/>
</dbReference>
<keyword evidence="1" id="KW-0812">Transmembrane</keyword>
<reference evidence="2 3" key="1">
    <citation type="submission" date="2023-03" db="EMBL/GenBank/DDBJ databases">
        <title>Bacillus Genome Sequencing.</title>
        <authorList>
            <person name="Dunlap C."/>
        </authorList>
    </citation>
    <scope>NUCLEOTIDE SEQUENCE [LARGE SCALE GENOMIC DNA]</scope>
    <source>
        <strain evidence="2 3">NRS-1717</strain>
    </source>
</reference>
<keyword evidence="3" id="KW-1185">Reference proteome</keyword>
<keyword evidence="1" id="KW-1133">Transmembrane helix</keyword>
<organism evidence="2 3">
    <name type="scientific">Metabacillus fastidiosus</name>
    <dbReference type="NCBI Taxonomy" id="1458"/>
    <lineage>
        <taxon>Bacteria</taxon>
        <taxon>Bacillati</taxon>
        <taxon>Bacillota</taxon>
        <taxon>Bacilli</taxon>
        <taxon>Bacillales</taxon>
        <taxon>Bacillaceae</taxon>
        <taxon>Metabacillus</taxon>
    </lineage>
</organism>
<comment type="caution">
    <text evidence="2">The sequence shown here is derived from an EMBL/GenBank/DDBJ whole genome shotgun (WGS) entry which is preliminary data.</text>
</comment>
<gene>
    <name evidence="2" type="ORF">P9271_03110</name>
</gene>
<dbReference type="EMBL" id="JARTFS010000002">
    <property type="protein sequence ID" value="MED4400349.1"/>
    <property type="molecule type" value="Genomic_DNA"/>
</dbReference>
<sequence length="313" mass="35808">MQKKNMITFKRRITLRKLKLFNLTLLFTLIVMGFSTFILQGTSSAATSYLMDTKKEYTYSIYNENKKDSKEYVTATFIGKKNEGNLWFFKGKNYILHELYLQDEESLKVGDPFEDGILYKELVFPLIEGKKWDAGDGETYKIVSLSNTVKTPAGTFSTVEVDYDNKTATSYYAPGVGLVKYRDIEGNVMELVKSKDLHYGRVLIKQQGVKLYTPKGTVQRALKKGEGLKIFKEDATSYDVGAGYYVKKSKETLFYTGFIYSPEQTMDIFAPNSTVHRKARIGETIRVYGFKDGNFLVGGGYYIPADYHIRFDR</sequence>
<dbReference type="Gene3D" id="2.40.360.20">
    <property type="match status" value="1"/>
</dbReference>
<name>A0ABU6NTB6_9BACI</name>
<evidence type="ECO:0000313" key="2">
    <source>
        <dbReference type="EMBL" id="MED4400349.1"/>
    </source>
</evidence>